<dbReference type="NCBIfam" id="NF001159">
    <property type="entry name" value="PRK00150.1-3"/>
    <property type="match status" value="1"/>
</dbReference>
<comment type="function">
    <text evidence="2">Removes the formyl group from the N-terminal Met of newly synthesized proteins. Requires at least a dipeptide for an efficient rate of reaction. N-terminal L-methionine is a prerequisite for activity but the enzyme has broad specificity at other positions.</text>
</comment>
<organism evidence="3 4">
    <name type="scientific">Desulfoluna limicola</name>
    <dbReference type="NCBI Taxonomy" id="2810562"/>
    <lineage>
        <taxon>Bacteria</taxon>
        <taxon>Pseudomonadati</taxon>
        <taxon>Thermodesulfobacteriota</taxon>
        <taxon>Desulfobacteria</taxon>
        <taxon>Desulfobacterales</taxon>
        <taxon>Desulfolunaceae</taxon>
        <taxon>Desulfoluna</taxon>
    </lineage>
</organism>
<protein>
    <recommendedName>
        <fullName evidence="2">Peptide deformylase</fullName>
        <shortName evidence="2">PDF</shortName>
        <ecNumber evidence="2">3.5.1.88</ecNumber>
    </recommendedName>
    <alternativeName>
        <fullName evidence="2">Polypeptide deformylase</fullName>
    </alternativeName>
</protein>
<dbReference type="CDD" id="cd00487">
    <property type="entry name" value="Pep_deformylase"/>
    <property type="match status" value="1"/>
</dbReference>
<feature type="binding site" evidence="2">
    <location>
        <position position="137"/>
    </location>
    <ligand>
        <name>Fe cation</name>
        <dbReference type="ChEBI" id="CHEBI:24875"/>
    </ligand>
</feature>
<dbReference type="Proteomes" id="UP001320148">
    <property type="component" value="Chromosome"/>
</dbReference>
<dbReference type="SUPFAM" id="SSF56420">
    <property type="entry name" value="Peptide deformylase"/>
    <property type="match status" value="1"/>
</dbReference>
<keyword evidence="2" id="KW-0479">Metal-binding</keyword>
<dbReference type="PANTHER" id="PTHR10458:SF22">
    <property type="entry name" value="PEPTIDE DEFORMYLASE"/>
    <property type="match status" value="1"/>
</dbReference>
<dbReference type="EMBL" id="AP024488">
    <property type="protein sequence ID" value="BCS95918.1"/>
    <property type="molecule type" value="Genomic_DNA"/>
</dbReference>
<evidence type="ECO:0000313" key="3">
    <source>
        <dbReference type="EMBL" id="BCS95918.1"/>
    </source>
</evidence>
<dbReference type="PANTHER" id="PTHR10458">
    <property type="entry name" value="PEPTIDE DEFORMYLASE"/>
    <property type="match status" value="1"/>
</dbReference>
<sequence>MAILDIVTFPDKRLSEPSEKVTEIDDTLKTLIADMAETMFDAPGAGLAAVQVGVNKQILVVNTTEDDEGEKSYFALINPEIVEADGEFISEEEGCLSVPEFRATVKRFNRVKVTAQDVDGNPMELNEEGFPAVVLQHEIDHLKGVLFINRISALKREMYKRKVKKWMKGR</sequence>
<accession>A0ABN6F074</accession>
<feature type="binding site" evidence="2">
    <location>
        <position position="95"/>
    </location>
    <ligand>
        <name>Fe cation</name>
        <dbReference type="ChEBI" id="CHEBI:24875"/>
    </ligand>
</feature>
<dbReference type="EC" id="3.5.1.88" evidence="2"/>
<feature type="active site" evidence="2">
    <location>
        <position position="138"/>
    </location>
</feature>
<dbReference type="PRINTS" id="PR01576">
    <property type="entry name" value="PDEFORMYLASE"/>
</dbReference>
<comment type="cofactor">
    <cofactor evidence="2">
        <name>Fe(2+)</name>
        <dbReference type="ChEBI" id="CHEBI:29033"/>
    </cofactor>
    <text evidence="2">Binds 1 Fe(2+) ion.</text>
</comment>
<feature type="binding site" evidence="2">
    <location>
        <position position="141"/>
    </location>
    <ligand>
        <name>Fe cation</name>
        <dbReference type="ChEBI" id="CHEBI:24875"/>
    </ligand>
</feature>
<keyword evidence="2" id="KW-0408">Iron</keyword>
<dbReference type="PIRSF" id="PIRSF004749">
    <property type="entry name" value="Pep_def"/>
    <property type="match status" value="1"/>
</dbReference>
<evidence type="ECO:0000313" key="4">
    <source>
        <dbReference type="Proteomes" id="UP001320148"/>
    </source>
</evidence>
<dbReference type="InterPro" id="IPR023635">
    <property type="entry name" value="Peptide_deformylase"/>
</dbReference>
<keyword evidence="2" id="KW-0648">Protein biosynthesis</keyword>
<comment type="catalytic activity">
    <reaction evidence="2">
        <text>N-terminal N-formyl-L-methionyl-[peptide] + H2O = N-terminal L-methionyl-[peptide] + formate</text>
        <dbReference type="Rhea" id="RHEA:24420"/>
        <dbReference type="Rhea" id="RHEA-COMP:10639"/>
        <dbReference type="Rhea" id="RHEA-COMP:10640"/>
        <dbReference type="ChEBI" id="CHEBI:15377"/>
        <dbReference type="ChEBI" id="CHEBI:15740"/>
        <dbReference type="ChEBI" id="CHEBI:49298"/>
        <dbReference type="ChEBI" id="CHEBI:64731"/>
        <dbReference type="EC" id="3.5.1.88"/>
    </reaction>
</comment>
<reference evidence="3 4" key="1">
    <citation type="submission" date="2021-02" db="EMBL/GenBank/DDBJ databases">
        <title>Complete genome of Desulfoluna sp. strain ASN36.</title>
        <authorList>
            <person name="Takahashi A."/>
            <person name="Kojima H."/>
            <person name="Fukui M."/>
        </authorList>
    </citation>
    <scope>NUCLEOTIDE SEQUENCE [LARGE SCALE GENOMIC DNA]</scope>
    <source>
        <strain evidence="3 4">ASN36</strain>
    </source>
</reference>
<dbReference type="RefSeq" id="WP_236892269.1">
    <property type="nucleotide sequence ID" value="NZ_AP024488.1"/>
</dbReference>
<comment type="similarity">
    <text evidence="1 2">Belongs to the polypeptide deformylase family.</text>
</comment>
<keyword evidence="4" id="KW-1185">Reference proteome</keyword>
<keyword evidence="2" id="KW-0378">Hydrolase</keyword>
<evidence type="ECO:0000256" key="2">
    <source>
        <dbReference type="HAMAP-Rule" id="MF_00163"/>
    </source>
</evidence>
<dbReference type="HAMAP" id="MF_00163">
    <property type="entry name" value="Pep_deformylase"/>
    <property type="match status" value="1"/>
</dbReference>
<dbReference type="Pfam" id="PF01327">
    <property type="entry name" value="Pep_deformylase"/>
    <property type="match status" value="1"/>
</dbReference>
<dbReference type="InterPro" id="IPR036821">
    <property type="entry name" value="Peptide_deformylase_sf"/>
</dbReference>
<dbReference type="Gene3D" id="3.90.45.10">
    <property type="entry name" value="Peptide deformylase"/>
    <property type="match status" value="1"/>
</dbReference>
<gene>
    <name evidence="2 3" type="primary">def</name>
    <name evidence="3" type="ORF">DSLASN_15500</name>
</gene>
<evidence type="ECO:0000256" key="1">
    <source>
        <dbReference type="ARBA" id="ARBA00010759"/>
    </source>
</evidence>
<proteinExistence type="inferred from homology"/>
<name>A0ABN6F074_9BACT</name>
<dbReference type="NCBIfam" id="TIGR00079">
    <property type="entry name" value="pept_deformyl"/>
    <property type="match status" value="1"/>
</dbReference>